<sequence length="153" mass="17303">MKKLVISLLSMVCLIGMFMLGIYSHKVYLRVMPKPVLPKHDYALWKLINTNENGTLNLAKLGSQAWTKVCFLGPYNEDSAGLLGFDWNIKDYTKALRFDGHNVLIFASNEHVIDFIVQPRSHGDFAELSGTCLARENSTLVSSTQSHSYKHRN</sequence>
<dbReference type="Proteomes" id="UP001310248">
    <property type="component" value="Unassembled WGS sequence"/>
</dbReference>
<keyword evidence="2" id="KW-1185">Reference proteome</keyword>
<proteinExistence type="predicted"/>
<organism evidence="1 2">
    <name type="scientific">Agarivorans aestuarii</name>
    <dbReference type="NCBI Taxonomy" id="1563703"/>
    <lineage>
        <taxon>Bacteria</taxon>
        <taxon>Pseudomonadati</taxon>
        <taxon>Pseudomonadota</taxon>
        <taxon>Gammaproteobacteria</taxon>
        <taxon>Alteromonadales</taxon>
        <taxon>Alteromonadaceae</taxon>
        <taxon>Agarivorans</taxon>
    </lineage>
</organism>
<gene>
    <name evidence="1" type="ORF">SNR37_004098</name>
</gene>
<dbReference type="RefSeq" id="WP_329775722.1">
    <property type="nucleotide sequence ID" value="NZ_JAYDYW010000009.1"/>
</dbReference>
<evidence type="ECO:0000313" key="2">
    <source>
        <dbReference type="Proteomes" id="UP001310248"/>
    </source>
</evidence>
<reference evidence="2" key="1">
    <citation type="submission" date="2023-07" db="EMBL/GenBank/DDBJ databases">
        <title>Draft genome sequence of Agarivorans aestuarii strain ZMCS4, a CAZymes producing bacteria isolated from the marine brown algae Clodostephus spongiosus.</title>
        <authorList>
            <person name="Lorente B."/>
            <person name="Cabral C."/>
            <person name="Frias J."/>
            <person name="Faria J."/>
            <person name="Toubarro D."/>
        </authorList>
    </citation>
    <scope>NUCLEOTIDE SEQUENCE [LARGE SCALE GENOMIC DNA]</scope>
    <source>
        <strain evidence="2">ZMCS4</strain>
    </source>
</reference>
<protein>
    <submittedName>
        <fullName evidence="1">Uncharacterized protein</fullName>
    </submittedName>
</protein>
<evidence type="ECO:0000313" key="1">
    <source>
        <dbReference type="EMBL" id="MEE1674655.1"/>
    </source>
</evidence>
<comment type="caution">
    <text evidence="1">The sequence shown here is derived from an EMBL/GenBank/DDBJ whole genome shotgun (WGS) entry which is preliminary data.</text>
</comment>
<dbReference type="EMBL" id="JAYDYW010000009">
    <property type="protein sequence ID" value="MEE1674655.1"/>
    <property type="molecule type" value="Genomic_DNA"/>
</dbReference>
<name>A0ABU7G5U2_9ALTE</name>
<accession>A0ABU7G5U2</accession>